<reference evidence="1 2" key="1">
    <citation type="submission" date="2014-12" db="EMBL/GenBank/DDBJ databases">
        <title>The genome sequence of Methanohalophilus portucalensis strain FDF1.</title>
        <authorList>
            <person name="Lai M.-C."/>
            <person name="Lai S.-J."/>
        </authorList>
    </citation>
    <scope>NUCLEOTIDE SEQUENCE [LARGE SCALE GENOMIC DNA]</scope>
    <source>
        <strain evidence="1 2">FDF-1</strain>
    </source>
</reference>
<gene>
    <name evidence="1" type="ORF">MPF_0355</name>
</gene>
<dbReference type="AlphaFoldDB" id="A0A1L9C4Y7"/>
<evidence type="ECO:0000313" key="1">
    <source>
        <dbReference type="EMBL" id="OJH49567.1"/>
    </source>
</evidence>
<dbReference type="EMBL" id="JWTK01000002">
    <property type="protein sequence ID" value="OJH49567.1"/>
    <property type="molecule type" value="Genomic_DNA"/>
</dbReference>
<proteinExistence type="predicted"/>
<sequence>MASKTKKELKNYFEPYNQELQLYLNKRLGW</sequence>
<dbReference type="Proteomes" id="UP000185713">
    <property type="component" value="Unassembled WGS sequence"/>
</dbReference>
<name>A0A1L9C4Y7_9EURY</name>
<protein>
    <submittedName>
        <fullName evidence="1">Uncharacterized protein</fullName>
    </submittedName>
</protein>
<accession>A0A1L9C4Y7</accession>
<comment type="caution">
    <text evidence="1">The sequence shown here is derived from an EMBL/GenBank/DDBJ whole genome shotgun (WGS) entry which is preliminary data.</text>
</comment>
<organism evidence="1 2">
    <name type="scientific">Methanohalophilus portucalensis FDF-1</name>
    <dbReference type="NCBI Taxonomy" id="523843"/>
    <lineage>
        <taxon>Archaea</taxon>
        <taxon>Methanobacteriati</taxon>
        <taxon>Methanobacteriota</taxon>
        <taxon>Stenosarchaea group</taxon>
        <taxon>Methanomicrobia</taxon>
        <taxon>Methanosarcinales</taxon>
        <taxon>Methanosarcinaceae</taxon>
        <taxon>Methanohalophilus</taxon>
    </lineage>
</organism>
<evidence type="ECO:0000313" key="2">
    <source>
        <dbReference type="Proteomes" id="UP000185713"/>
    </source>
</evidence>